<name>A0ABR4H4T2_9EURO</name>
<feature type="region of interest" description="Disordered" evidence="1">
    <location>
        <begin position="354"/>
        <end position="373"/>
    </location>
</feature>
<sequence length="387" mass="43118">MFELEDDDASRREKCYTTIAQLSAFIDPKQPPTKRSPFSAILNQPFSHTVEVTLPRDVYTTIENSLASKLQKLSYARLSMSLTSLIDGDFFNTYIKSGNILMISEGRSGLDSVYTLRDGVLRLELGKEDFERTGLEGKPVRTGGKKHAKERYLVELNLRLPSMLHGKKGFQRIEWAFKNVLSQPVTWLFFDLGTELAGVSEDDVSLKGNNPSIISCEPALTIHESVATPSFCDLEISETMSEEMKDLCGEISEWLSMVSLGSQRMSTDDDIDSYLCRYDAPEIGETKALDIVTLKWHGFIPPKWAMQLFITFFRETAPRIAGPQAWFALSASALGKEAIEGKDGYSIMALPPAKSAGAESSTQEDQDAETKDSRRSICWEFVGASVL</sequence>
<dbReference type="Pfam" id="PF08584">
    <property type="entry name" value="Ribonuc_P_40"/>
    <property type="match status" value="1"/>
</dbReference>
<evidence type="ECO:0000256" key="1">
    <source>
        <dbReference type="SAM" id="MobiDB-lite"/>
    </source>
</evidence>
<proteinExistence type="predicted"/>
<accession>A0ABR4H4T2</accession>
<organism evidence="2 3">
    <name type="scientific">Aspergillus granulosus</name>
    <dbReference type="NCBI Taxonomy" id="176169"/>
    <lineage>
        <taxon>Eukaryota</taxon>
        <taxon>Fungi</taxon>
        <taxon>Dikarya</taxon>
        <taxon>Ascomycota</taxon>
        <taxon>Pezizomycotina</taxon>
        <taxon>Eurotiomycetes</taxon>
        <taxon>Eurotiomycetidae</taxon>
        <taxon>Eurotiales</taxon>
        <taxon>Aspergillaceae</taxon>
        <taxon>Aspergillus</taxon>
        <taxon>Aspergillus subgen. Nidulantes</taxon>
    </lineage>
</organism>
<keyword evidence="3" id="KW-1185">Reference proteome</keyword>
<protein>
    <submittedName>
        <fullName evidence="2">Ribonuclease P 40kDa subunit-domain-containing protein</fullName>
    </submittedName>
</protein>
<evidence type="ECO:0000313" key="3">
    <source>
        <dbReference type="Proteomes" id="UP001610334"/>
    </source>
</evidence>
<gene>
    <name evidence="2" type="ORF">BJX63DRAFT_423051</name>
</gene>
<reference evidence="2 3" key="1">
    <citation type="submission" date="2024-07" db="EMBL/GenBank/DDBJ databases">
        <title>Section-level genome sequencing and comparative genomics of Aspergillus sections Usti and Cavernicolus.</title>
        <authorList>
            <consortium name="Lawrence Berkeley National Laboratory"/>
            <person name="Nybo J.L."/>
            <person name="Vesth T.C."/>
            <person name="Theobald S."/>
            <person name="Frisvad J.C."/>
            <person name="Larsen T.O."/>
            <person name="Kjaerboelling I."/>
            <person name="Rothschild-Mancinelli K."/>
            <person name="Lyhne E.K."/>
            <person name="Kogle M.E."/>
            <person name="Barry K."/>
            <person name="Clum A."/>
            <person name="Na H."/>
            <person name="Ledsgaard L."/>
            <person name="Lin J."/>
            <person name="Lipzen A."/>
            <person name="Kuo A."/>
            <person name="Riley R."/>
            <person name="Mondo S."/>
            <person name="Labutti K."/>
            <person name="Haridas S."/>
            <person name="Pangalinan J."/>
            <person name="Salamov A.A."/>
            <person name="Simmons B.A."/>
            <person name="Magnuson J.K."/>
            <person name="Chen J."/>
            <person name="Drula E."/>
            <person name="Henrissat B."/>
            <person name="Wiebenga A."/>
            <person name="Lubbers R.J."/>
            <person name="Gomes A.C."/>
            <person name="Makela M.R."/>
            <person name="Stajich J."/>
            <person name="Grigoriev I.V."/>
            <person name="Mortensen U.H."/>
            <person name="De Vries R.P."/>
            <person name="Baker S.E."/>
            <person name="Andersen M.R."/>
        </authorList>
    </citation>
    <scope>NUCLEOTIDE SEQUENCE [LARGE SCALE GENOMIC DNA]</scope>
    <source>
        <strain evidence="2 3">CBS 588.65</strain>
    </source>
</reference>
<dbReference type="Proteomes" id="UP001610334">
    <property type="component" value="Unassembled WGS sequence"/>
</dbReference>
<comment type="caution">
    <text evidence="2">The sequence shown here is derived from an EMBL/GenBank/DDBJ whole genome shotgun (WGS) entry which is preliminary data.</text>
</comment>
<dbReference type="PANTHER" id="PTHR15396">
    <property type="entry name" value="RIBONUCLEASE P PROTEIN SUBUNIT P40"/>
    <property type="match status" value="1"/>
</dbReference>
<dbReference type="InterPro" id="IPR013893">
    <property type="entry name" value="RNase_P_Rpp40"/>
</dbReference>
<evidence type="ECO:0000313" key="2">
    <source>
        <dbReference type="EMBL" id="KAL2810460.1"/>
    </source>
</evidence>
<dbReference type="EMBL" id="JBFXLT010000071">
    <property type="protein sequence ID" value="KAL2810460.1"/>
    <property type="molecule type" value="Genomic_DNA"/>
</dbReference>
<dbReference type="PANTHER" id="PTHR15396:SF1">
    <property type="entry name" value="RIBONUCLEASE P PROTEIN SUBUNIT P40"/>
    <property type="match status" value="1"/>
</dbReference>